<sequence length="270" mass="29415">MQLSDLQIQRYSRQLLLKQIGLKGQQKLLSSKVLVIGAGGLGSPVLFYLAAAGIGTICIADFDKVDLSNLQRQFVHSTDTIGLNKTSSAKSALEKLNPEISIITFEEKVSAKNIIKLIEPYDIVVDCTDSARTKFLINDSCVLSKKPFVHGGILGFTGQLMTYVPGQGPCYRCIFSQPDDFDSVSSCRDVGVIGAVAGVIGSMQALEVIKFLLGKGQLLVGKMYMYNALTLESNVLKLPAHNPDCPVCASEDFRLVDEIYNGKCKFKDHI</sequence>
<dbReference type="NCBIfam" id="NF004281">
    <property type="entry name" value="PRK05690.1"/>
    <property type="match status" value="1"/>
</dbReference>
<dbReference type="Gene3D" id="3.40.50.720">
    <property type="entry name" value="NAD(P)-binding Rossmann-like Domain"/>
    <property type="match status" value="1"/>
</dbReference>
<dbReference type="Proteomes" id="UP000731465">
    <property type="component" value="Unassembled WGS sequence"/>
</dbReference>
<protein>
    <submittedName>
        <fullName evidence="3">HesA/MoeB/ThiF family protein</fullName>
    </submittedName>
</protein>
<keyword evidence="4" id="KW-1185">Reference proteome</keyword>
<dbReference type="CDD" id="cd00757">
    <property type="entry name" value="ThiF_MoeB_HesA_family"/>
    <property type="match status" value="1"/>
</dbReference>
<accession>A0ABS7DJ89</accession>
<dbReference type="InterPro" id="IPR000594">
    <property type="entry name" value="ThiF_NAD_FAD-bd"/>
</dbReference>
<dbReference type="PANTHER" id="PTHR10953">
    <property type="entry name" value="UBIQUITIN-ACTIVATING ENZYME E1"/>
    <property type="match status" value="1"/>
</dbReference>
<dbReference type="SUPFAM" id="SSF69572">
    <property type="entry name" value="Activating enzymes of the ubiquitin-like proteins"/>
    <property type="match status" value="1"/>
</dbReference>
<dbReference type="PANTHER" id="PTHR10953:SF102">
    <property type="entry name" value="ADENYLYLTRANSFERASE AND SULFURTRANSFERASE MOCS3"/>
    <property type="match status" value="1"/>
</dbReference>
<dbReference type="RefSeq" id="WP_219938436.1">
    <property type="nucleotide sequence ID" value="NZ_JAGFNY010000081.1"/>
</dbReference>
<gene>
    <name evidence="3" type="ORF">J5V48_09685</name>
</gene>
<dbReference type="EMBL" id="JAGFNY010000081">
    <property type="protein sequence ID" value="MBW7571157.1"/>
    <property type="molecule type" value="Genomic_DNA"/>
</dbReference>
<feature type="transmembrane region" description="Helical" evidence="1">
    <location>
        <begin position="33"/>
        <end position="54"/>
    </location>
</feature>
<evidence type="ECO:0000313" key="3">
    <source>
        <dbReference type="EMBL" id="MBW7571157.1"/>
    </source>
</evidence>
<comment type="caution">
    <text evidence="3">The sequence shown here is derived from an EMBL/GenBank/DDBJ whole genome shotgun (WGS) entry which is preliminary data.</text>
</comment>
<keyword evidence="1" id="KW-0812">Transmembrane</keyword>
<name>A0ABS7DJ89_9GAMM</name>
<reference evidence="3 4" key="1">
    <citation type="submission" date="2021-03" db="EMBL/GenBank/DDBJ databases">
        <title>Succinivibrio sp. nov. isolated from feces of cow.</title>
        <authorList>
            <person name="Choi J.-Y."/>
        </authorList>
    </citation>
    <scope>NUCLEOTIDE SEQUENCE [LARGE SCALE GENOMIC DNA]</scope>
    <source>
        <strain evidence="3 4">AGMB01872</strain>
    </source>
</reference>
<evidence type="ECO:0000256" key="1">
    <source>
        <dbReference type="SAM" id="Phobius"/>
    </source>
</evidence>
<evidence type="ECO:0000259" key="2">
    <source>
        <dbReference type="Pfam" id="PF00899"/>
    </source>
</evidence>
<keyword evidence="1" id="KW-0472">Membrane</keyword>
<dbReference type="InterPro" id="IPR035985">
    <property type="entry name" value="Ubiquitin-activating_enz"/>
</dbReference>
<proteinExistence type="predicted"/>
<evidence type="ECO:0000313" key="4">
    <source>
        <dbReference type="Proteomes" id="UP000731465"/>
    </source>
</evidence>
<dbReference type="Pfam" id="PF00899">
    <property type="entry name" value="ThiF"/>
    <property type="match status" value="1"/>
</dbReference>
<feature type="domain" description="THIF-type NAD/FAD binding fold" evidence="2">
    <location>
        <begin position="11"/>
        <end position="247"/>
    </location>
</feature>
<keyword evidence="1" id="KW-1133">Transmembrane helix</keyword>
<organism evidence="3 4">
    <name type="scientific">Succinivibrio faecicola</name>
    <dbReference type="NCBI Taxonomy" id="2820300"/>
    <lineage>
        <taxon>Bacteria</taxon>
        <taxon>Pseudomonadati</taxon>
        <taxon>Pseudomonadota</taxon>
        <taxon>Gammaproteobacteria</taxon>
        <taxon>Aeromonadales</taxon>
        <taxon>Succinivibrionaceae</taxon>
        <taxon>Succinivibrio</taxon>
    </lineage>
</organism>
<dbReference type="InterPro" id="IPR045886">
    <property type="entry name" value="ThiF/MoeB/HesA"/>
</dbReference>